<protein>
    <submittedName>
        <fullName evidence="2">Uncharacterized protein</fullName>
    </submittedName>
</protein>
<evidence type="ECO:0000256" key="1">
    <source>
        <dbReference type="SAM" id="MobiDB-lite"/>
    </source>
</evidence>
<proteinExistence type="predicted"/>
<feature type="region of interest" description="Disordered" evidence="1">
    <location>
        <begin position="117"/>
        <end position="163"/>
    </location>
</feature>
<name>A0A8T0PN20_PANVG</name>
<feature type="compositionally biased region" description="Low complexity" evidence="1">
    <location>
        <begin position="148"/>
        <end position="163"/>
    </location>
</feature>
<keyword evidence="3" id="KW-1185">Reference proteome</keyword>
<dbReference type="AlphaFoldDB" id="A0A8T0PN20"/>
<evidence type="ECO:0000313" key="3">
    <source>
        <dbReference type="Proteomes" id="UP000823388"/>
    </source>
</evidence>
<sequence length="163" mass="17522">MSRDARDREAASVAVVMRRAARVAVAASARIHATTVSSLRYLSLLCFPLLIKPRLGFCRSISRPIPARPQFPVRFPPAPRVPACPAPIPACPQFSVRFPPAPRVPACLARVPARHPSMATASSPRTPSDAFRRPGGRLAPEADAIGVLARRGGRLPPRARLDA</sequence>
<gene>
    <name evidence="2" type="ORF">PVAP13_8KG186500</name>
</gene>
<reference evidence="2" key="1">
    <citation type="submission" date="2020-05" db="EMBL/GenBank/DDBJ databases">
        <title>WGS assembly of Panicum virgatum.</title>
        <authorList>
            <person name="Lovell J.T."/>
            <person name="Jenkins J."/>
            <person name="Shu S."/>
            <person name="Juenger T.E."/>
            <person name="Schmutz J."/>
        </authorList>
    </citation>
    <scope>NUCLEOTIDE SEQUENCE</scope>
    <source>
        <strain evidence="2">AP13</strain>
    </source>
</reference>
<organism evidence="2 3">
    <name type="scientific">Panicum virgatum</name>
    <name type="common">Blackwell switchgrass</name>
    <dbReference type="NCBI Taxonomy" id="38727"/>
    <lineage>
        <taxon>Eukaryota</taxon>
        <taxon>Viridiplantae</taxon>
        <taxon>Streptophyta</taxon>
        <taxon>Embryophyta</taxon>
        <taxon>Tracheophyta</taxon>
        <taxon>Spermatophyta</taxon>
        <taxon>Magnoliopsida</taxon>
        <taxon>Liliopsida</taxon>
        <taxon>Poales</taxon>
        <taxon>Poaceae</taxon>
        <taxon>PACMAD clade</taxon>
        <taxon>Panicoideae</taxon>
        <taxon>Panicodae</taxon>
        <taxon>Paniceae</taxon>
        <taxon>Panicinae</taxon>
        <taxon>Panicum</taxon>
        <taxon>Panicum sect. Hiantes</taxon>
    </lineage>
</organism>
<evidence type="ECO:0000313" key="2">
    <source>
        <dbReference type="EMBL" id="KAG2563353.1"/>
    </source>
</evidence>
<accession>A0A8T0PN20</accession>
<dbReference type="Proteomes" id="UP000823388">
    <property type="component" value="Chromosome 8K"/>
</dbReference>
<comment type="caution">
    <text evidence="2">The sequence shown here is derived from an EMBL/GenBank/DDBJ whole genome shotgun (WGS) entry which is preliminary data.</text>
</comment>
<dbReference type="EMBL" id="CM029051">
    <property type="protein sequence ID" value="KAG2563353.1"/>
    <property type="molecule type" value="Genomic_DNA"/>
</dbReference>